<reference evidence="3 4" key="1">
    <citation type="submission" date="2022-03" db="EMBL/GenBank/DDBJ databases">
        <title>Pseudonocardia alaer sp. nov., a novel actinomycete isolated from reed forest soil.</title>
        <authorList>
            <person name="Wang L."/>
        </authorList>
    </citation>
    <scope>NUCLEOTIDE SEQUENCE [LARGE SCALE GENOMIC DNA]</scope>
    <source>
        <strain evidence="3 4">Y-16303</strain>
    </source>
</reference>
<comment type="caution">
    <text evidence="3">The sequence shown here is derived from an EMBL/GenBank/DDBJ whole genome shotgun (WGS) entry which is preliminary data.</text>
</comment>
<dbReference type="InterPro" id="IPR012334">
    <property type="entry name" value="Pectin_lyas_fold"/>
</dbReference>
<sequence length="348" mass="35881">MTPANHPGRRLARLAGGLAAAVVLAGVAACGAGPGPAPPSPPPAPAPAPTAGSACTQKPTTEVRTSDELVEALAGAHPGSVIAMAPGTYPGTFVASAQGTPDKPIALCGSREAILDGGAIDGDYTFHLDGAAYWQLSGFTVRGGQKGVMADRAQGNLIEGLLVEGIGDEAIHLRQNSTDNVVRDNTVRRTGLRNGKYGEGIYIGSAESNWCDQTNCEPDRSDRNMIEGNTISETTAESVDIKEGTTGGTLRGNTFSGIGMTDADSWVDVKGNGWQITGNVGTDSPEDGFQVHEILDGWGLDNTFENNSATVNAGGYAINVTKNKERNRVGCDNRSVDAGQGLSPEDCG</sequence>
<dbReference type="Proteomes" id="UP001299970">
    <property type="component" value="Unassembled WGS sequence"/>
</dbReference>
<gene>
    <name evidence="3" type="ORF">MMF94_38525</name>
</gene>
<dbReference type="SUPFAM" id="SSF51126">
    <property type="entry name" value="Pectin lyase-like"/>
    <property type="match status" value="1"/>
</dbReference>
<dbReference type="InterPro" id="IPR006626">
    <property type="entry name" value="PbH1"/>
</dbReference>
<dbReference type="InterPro" id="IPR011050">
    <property type="entry name" value="Pectin_lyase_fold/virulence"/>
</dbReference>
<dbReference type="RefSeq" id="WP_241042418.1">
    <property type="nucleotide sequence ID" value="NZ_BAAAJF010000016.1"/>
</dbReference>
<protein>
    <submittedName>
        <fullName evidence="3">Right-handed parallel beta-helix repeat-containing protein</fullName>
    </submittedName>
</protein>
<dbReference type="EMBL" id="JAKXMK010000046">
    <property type="protein sequence ID" value="MCH6171618.1"/>
    <property type="molecule type" value="Genomic_DNA"/>
</dbReference>
<evidence type="ECO:0000313" key="3">
    <source>
        <dbReference type="EMBL" id="MCH6171618.1"/>
    </source>
</evidence>
<keyword evidence="2" id="KW-0732">Signal</keyword>
<evidence type="ECO:0000313" key="4">
    <source>
        <dbReference type="Proteomes" id="UP001299970"/>
    </source>
</evidence>
<keyword evidence="4" id="KW-1185">Reference proteome</keyword>
<dbReference type="Gene3D" id="2.160.20.10">
    <property type="entry name" value="Single-stranded right-handed beta-helix, Pectin lyase-like"/>
    <property type="match status" value="1"/>
</dbReference>
<feature type="chain" id="PRO_5045169320" evidence="2">
    <location>
        <begin position="26"/>
        <end position="348"/>
    </location>
</feature>
<organism evidence="3 4">
    <name type="scientific">Pseudonocardia alaniniphila</name>
    <dbReference type="NCBI Taxonomy" id="75291"/>
    <lineage>
        <taxon>Bacteria</taxon>
        <taxon>Bacillati</taxon>
        <taxon>Actinomycetota</taxon>
        <taxon>Actinomycetes</taxon>
        <taxon>Pseudonocardiales</taxon>
        <taxon>Pseudonocardiaceae</taxon>
        <taxon>Pseudonocardia</taxon>
    </lineage>
</organism>
<dbReference type="SMART" id="SM00710">
    <property type="entry name" value="PbH1"/>
    <property type="match status" value="6"/>
</dbReference>
<feature type="signal peptide" evidence="2">
    <location>
        <begin position="1"/>
        <end position="25"/>
    </location>
</feature>
<evidence type="ECO:0000256" key="1">
    <source>
        <dbReference type="SAM" id="MobiDB-lite"/>
    </source>
</evidence>
<evidence type="ECO:0000256" key="2">
    <source>
        <dbReference type="SAM" id="SignalP"/>
    </source>
</evidence>
<proteinExistence type="predicted"/>
<feature type="region of interest" description="Disordered" evidence="1">
    <location>
        <begin position="33"/>
        <end position="58"/>
    </location>
</feature>
<accession>A0ABS9TSS8</accession>
<name>A0ABS9TSS8_9PSEU</name>
<feature type="compositionally biased region" description="Pro residues" evidence="1">
    <location>
        <begin position="35"/>
        <end position="48"/>
    </location>
</feature>